<evidence type="ECO:0000313" key="1">
    <source>
        <dbReference type="EMBL" id="CAH9116582.1"/>
    </source>
</evidence>
<accession>A0A9P0ZWD0</accession>
<organism evidence="1 2">
    <name type="scientific">Cuscuta europaea</name>
    <name type="common">European dodder</name>
    <dbReference type="NCBI Taxonomy" id="41803"/>
    <lineage>
        <taxon>Eukaryota</taxon>
        <taxon>Viridiplantae</taxon>
        <taxon>Streptophyta</taxon>
        <taxon>Embryophyta</taxon>
        <taxon>Tracheophyta</taxon>
        <taxon>Spermatophyta</taxon>
        <taxon>Magnoliopsida</taxon>
        <taxon>eudicotyledons</taxon>
        <taxon>Gunneridae</taxon>
        <taxon>Pentapetalae</taxon>
        <taxon>asterids</taxon>
        <taxon>lamiids</taxon>
        <taxon>Solanales</taxon>
        <taxon>Convolvulaceae</taxon>
        <taxon>Cuscuteae</taxon>
        <taxon>Cuscuta</taxon>
        <taxon>Cuscuta subgen. Cuscuta</taxon>
    </lineage>
</organism>
<keyword evidence="2" id="KW-1185">Reference proteome</keyword>
<dbReference type="Proteomes" id="UP001152484">
    <property type="component" value="Unassembled WGS sequence"/>
</dbReference>
<reference evidence="1" key="1">
    <citation type="submission" date="2022-07" db="EMBL/GenBank/DDBJ databases">
        <authorList>
            <person name="Macas J."/>
            <person name="Novak P."/>
            <person name="Neumann P."/>
        </authorList>
    </citation>
    <scope>NUCLEOTIDE SEQUENCE</scope>
</reference>
<gene>
    <name evidence="1" type="ORF">CEURO_LOCUS21225</name>
</gene>
<protein>
    <submittedName>
        <fullName evidence="1">Uncharacterized protein</fullName>
    </submittedName>
</protein>
<evidence type="ECO:0000313" key="2">
    <source>
        <dbReference type="Proteomes" id="UP001152484"/>
    </source>
</evidence>
<dbReference type="AlphaFoldDB" id="A0A9P0ZWD0"/>
<sequence length="100" mass="11490">MSHDSSKPLNLKDLVVEDSEVRDMIVEDSEDRVDFVSETEEAEEADYNSYVDSSPTVDVESLKQEYGFVPPNRFSPEVNKRLDDFIVTYILPGWDKKSPK</sequence>
<proteinExistence type="predicted"/>
<name>A0A9P0ZWD0_CUSEU</name>
<comment type="caution">
    <text evidence="1">The sequence shown here is derived from an EMBL/GenBank/DDBJ whole genome shotgun (WGS) entry which is preliminary data.</text>
</comment>
<dbReference type="EMBL" id="CAMAPE010000070">
    <property type="protein sequence ID" value="CAH9116582.1"/>
    <property type="molecule type" value="Genomic_DNA"/>
</dbReference>